<keyword evidence="5" id="KW-1185">Reference proteome</keyword>
<dbReference type="AlphaFoldDB" id="A0AA38SNX0"/>
<dbReference type="GO" id="GO:0003676">
    <property type="term" value="F:nucleic acid binding"/>
    <property type="evidence" value="ECO:0007669"/>
    <property type="project" value="InterPro"/>
</dbReference>
<dbReference type="Pfam" id="PF00098">
    <property type="entry name" value="zf-CCHC"/>
    <property type="match status" value="1"/>
</dbReference>
<dbReference type="EMBL" id="JARYMX010000200">
    <property type="protein sequence ID" value="KAJ9535553.1"/>
    <property type="molecule type" value="Genomic_DNA"/>
</dbReference>
<dbReference type="InterPro" id="IPR036875">
    <property type="entry name" value="Znf_CCHC_sf"/>
</dbReference>
<name>A0AA38SNX0_9ASTR</name>
<keyword evidence="1" id="KW-0479">Metal-binding</keyword>
<gene>
    <name evidence="4" type="ORF">OSB04_un001315</name>
</gene>
<accession>A0AA38SNX0</accession>
<reference evidence="4" key="1">
    <citation type="submission" date="2023-03" db="EMBL/GenBank/DDBJ databases">
        <title>Chromosome-scale reference genome and RAD-based genetic map of yellow starthistle (Centaurea solstitialis) reveal putative structural variation and QTLs associated with invader traits.</title>
        <authorList>
            <person name="Reatini B."/>
            <person name="Cang F.A."/>
            <person name="Jiang Q."/>
            <person name="Mckibben M.T.W."/>
            <person name="Barker M.S."/>
            <person name="Rieseberg L.H."/>
            <person name="Dlugosch K.M."/>
        </authorList>
    </citation>
    <scope>NUCLEOTIDE SEQUENCE</scope>
    <source>
        <strain evidence="4">CAN-66</strain>
        <tissue evidence="4">Leaf</tissue>
    </source>
</reference>
<dbReference type="Proteomes" id="UP001172457">
    <property type="component" value="Unassembled WGS sequence"/>
</dbReference>
<keyword evidence="1" id="KW-0863">Zinc-finger</keyword>
<organism evidence="4 5">
    <name type="scientific">Centaurea solstitialis</name>
    <name type="common">yellow star-thistle</name>
    <dbReference type="NCBI Taxonomy" id="347529"/>
    <lineage>
        <taxon>Eukaryota</taxon>
        <taxon>Viridiplantae</taxon>
        <taxon>Streptophyta</taxon>
        <taxon>Embryophyta</taxon>
        <taxon>Tracheophyta</taxon>
        <taxon>Spermatophyta</taxon>
        <taxon>Magnoliopsida</taxon>
        <taxon>eudicotyledons</taxon>
        <taxon>Gunneridae</taxon>
        <taxon>Pentapetalae</taxon>
        <taxon>asterids</taxon>
        <taxon>campanulids</taxon>
        <taxon>Asterales</taxon>
        <taxon>Asteraceae</taxon>
        <taxon>Carduoideae</taxon>
        <taxon>Cardueae</taxon>
        <taxon>Centaureinae</taxon>
        <taxon>Centaurea</taxon>
    </lineage>
</organism>
<dbReference type="Gene3D" id="4.10.60.10">
    <property type="entry name" value="Zinc finger, CCHC-type"/>
    <property type="match status" value="1"/>
</dbReference>
<comment type="caution">
    <text evidence="4">The sequence shown here is derived from an EMBL/GenBank/DDBJ whole genome shotgun (WGS) entry which is preliminary data.</text>
</comment>
<evidence type="ECO:0000256" key="1">
    <source>
        <dbReference type="PROSITE-ProRule" id="PRU00047"/>
    </source>
</evidence>
<dbReference type="SUPFAM" id="SSF57756">
    <property type="entry name" value="Retrovirus zinc finger-like domains"/>
    <property type="match status" value="1"/>
</dbReference>
<sequence length="151" mass="16896">MEEKPSNIKRQLISLYLDCPPHQFQFVDSMHFLVRIVLPSPSSHLSATCHALGLTITEIEDSDSDHVSDTETELNVSLALLSKHFKKFGRKGNFRKSKPLSLTNKAETPSGDKASATCFKCQGKGHYATECRYKKIQFAESSSPASKEDKY</sequence>
<feature type="domain" description="CCHC-type" evidence="3">
    <location>
        <begin position="118"/>
        <end position="132"/>
    </location>
</feature>
<protein>
    <recommendedName>
        <fullName evidence="3">CCHC-type domain-containing protein</fullName>
    </recommendedName>
</protein>
<evidence type="ECO:0000313" key="4">
    <source>
        <dbReference type="EMBL" id="KAJ9535553.1"/>
    </source>
</evidence>
<dbReference type="GO" id="GO:0008270">
    <property type="term" value="F:zinc ion binding"/>
    <property type="evidence" value="ECO:0007669"/>
    <property type="project" value="UniProtKB-KW"/>
</dbReference>
<feature type="region of interest" description="Disordered" evidence="2">
    <location>
        <begin position="91"/>
        <end position="112"/>
    </location>
</feature>
<evidence type="ECO:0000313" key="5">
    <source>
        <dbReference type="Proteomes" id="UP001172457"/>
    </source>
</evidence>
<proteinExistence type="predicted"/>
<evidence type="ECO:0000256" key="2">
    <source>
        <dbReference type="SAM" id="MobiDB-lite"/>
    </source>
</evidence>
<dbReference type="InterPro" id="IPR001878">
    <property type="entry name" value="Znf_CCHC"/>
</dbReference>
<dbReference type="PROSITE" id="PS50158">
    <property type="entry name" value="ZF_CCHC"/>
    <property type="match status" value="1"/>
</dbReference>
<keyword evidence="1" id="KW-0862">Zinc</keyword>
<evidence type="ECO:0000259" key="3">
    <source>
        <dbReference type="PROSITE" id="PS50158"/>
    </source>
</evidence>